<reference evidence="4" key="2">
    <citation type="submission" date="2016-04" db="EMBL/GenBank/DDBJ databases">
        <title>Complete Genome and Plasmid Sequences for Rhodococcus fascians D188 and Draft Sequences for Rhodococcus spp. Isolates PBTS 1 and PBTS 2.</title>
        <authorList>
            <person name="Stamer R."/>
            <person name="Vereecke D."/>
            <person name="Zhang Y."/>
            <person name="Schilkey F."/>
            <person name="Devitt N."/>
            <person name="Randall J."/>
        </authorList>
    </citation>
    <scope>NUCLEOTIDE SEQUENCE [LARGE SCALE GENOMIC DNA]</scope>
    <source>
        <strain evidence="4">PBTS2</strain>
    </source>
</reference>
<name>A0A143QKL9_RHOFA</name>
<dbReference type="GO" id="GO:0005886">
    <property type="term" value="C:plasma membrane"/>
    <property type="evidence" value="ECO:0007669"/>
    <property type="project" value="TreeGrafter"/>
</dbReference>
<feature type="transmembrane region" description="Helical" evidence="1">
    <location>
        <begin position="56"/>
        <end position="74"/>
    </location>
</feature>
<dbReference type="InterPro" id="IPR050469">
    <property type="entry name" value="Diguanylate_Cyclase"/>
</dbReference>
<dbReference type="CDD" id="cd01949">
    <property type="entry name" value="GGDEF"/>
    <property type="match status" value="1"/>
</dbReference>
<evidence type="ECO:0000313" key="4">
    <source>
        <dbReference type="Proteomes" id="UP000076038"/>
    </source>
</evidence>
<reference evidence="3 4" key="1">
    <citation type="journal article" date="2016" name="Genome Announc.">
        <title>Complete Genome and Plasmid Sequences for Rhodococcus fascians D188 and Draft Sequences for Rhodococcus Isolates PBTS 1 and PBTS 2.</title>
        <authorList>
            <person name="Stamler R.A."/>
            <person name="Vereecke D."/>
            <person name="Zhang Y."/>
            <person name="Schilkey F."/>
            <person name="Devitt N."/>
            <person name="Randall J.J."/>
        </authorList>
    </citation>
    <scope>NUCLEOTIDE SEQUENCE [LARGE SCALE GENOMIC DNA]</scope>
    <source>
        <strain evidence="3 4">PBTS2</strain>
    </source>
</reference>
<dbReference type="NCBIfam" id="TIGR00254">
    <property type="entry name" value="GGDEF"/>
    <property type="match status" value="1"/>
</dbReference>
<proteinExistence type="predicted"/>
<gene>
    <name evidence="3" type="primary">adrA_2</name>
    <name evidence="3" type="ORF">A3Q41_02159</name>
</gene>
<dbReference type="SUPFAM" id="SSF55073">
    <property type="entry name" value="Nucleotide cyclase"/>
    <property type="match status" value="1"/>
</dbReference>
<protein>
    <submittedName>
        <fullName evidence="3">Putative diguanylate cyclase AdrA</fullName>
        <ecNumber evidence="3">2.7.7.65</ecNumber>
    </submittedName>
</protein>
<dbReference type="GO" id="GO:0052621">
    <property type="term" value="F:diguanylate cyclase activity"/>
    <property type="evidence" value="ECO:0007669"/>
    <property type="project" value="UniProtKB-EC"/>
</dbReference>
<dbReference type="PROSITE" id="PS50887">
    <property type="entry name" value="GGDEF"/>
    <property type="match status" value="1"/>
</dbReference>
<feature type="transmembrane region" description="Helical" evidence="1">
    <location>
        <begin position="106"/>
        <end position="123"/>
    </location>
</feature>
<keyword evidence="3" id="KW-0548">Nucleotidyltransferase</keyword>
<dbReference type="KEGG" id="rhs:A3Q41_02159"/>
<dbReference type="PANTHER" id="PTHR45138">
    <property type="entry name" value="REGULATORY COMPONENTS OF SENSORY TRANSDUCTION SYSTEM"/>
    <property type="match status" value="1"/>
</dbReference>
<keyword evidence="1" id="KW-0812">Transmembrane</keyword>
<dbReference type="EMBL" id="CP015220">
    <property type="protein sequence ID" value="AMY23461.1"/>
    <property type="molecule type" value="Genomic_DNA"/>
</dbReference>
<dbReference type="SMART" id="SM00267">
    <property type="entry name" value="GGDEF"/>
    <property type="match status" value="1"/>
</dbReference>
<organism evidence="3 4">
    <name type="scientific">Rhodococcoides fascians</name>
    <name type="common">Rhodococcus fascians</name>
    <dbReference type="NCBI Taxonomy" id="1828"/>
    <lineage>
        <taxon>Bacteria</taxon>
        <taxon>Bacillati</taxon>
        <taxon>Actinomycetota</taxon>
        <taxon>Actinomycetes</taxon>
        <taxon>Mycobacteriales</taxon>
        <taxon>Nocardiaceae</taxon>
        <taxon>Rhodococcoides</taxon>
    </lineage>
</organism>
<dbReference type="AlphaFoldDB" id="A0A143QKL9"/>
<dbReference type="GO" id="GO:1902201">
    <property type="term" value="P:negative regulation of bacterial-type flagellum-dependent cell motility"/>
    <property type="evidence" value="ECO:0007669"/>
    <property type="project" value="TreeGrafter"/>
</dbReference>
<feature type="transmembrane region" description="Helical" evidence="1">
    <location>
        <begin position="80"/>
        <end position="99"/>
    </location>
</feature>
<dbReference type="PATRIC" id="fig|1653479.3.peg.2186"/>
<dbReference type="InterPro" id="IPR000160">
    <property type="entry name" value="GGDEF_dom"/>
</dbReference>
<dbReference type="InterPro" id="IPR029787">
    <property type="entry name" value="Nucleotide_cyclase"/>
</dbReference>
<dbReference type="Pfam" id="PF00990">
    <property type="entry name" value="GGDEF"/>
    <property type="match status" value="1"/>
</dbReference>
<dbReference type="PANTHER" id="PTHR45138:SF9">
    <property type="entry name" value="DIGUANYLATE CYCLASE DGCM-RELATED"/>
    <property type="match status" value="1"/>
</dbReference>
<keyword evidence="1" id="KW-0472">Membrane</keyword>
<evidence type="ECO:0000256" key="1">
    <source>
        <dbReference type="SAM" id="Phobius"/>
    </source>
</evidence>
<keyword evidence="4" id="KW-1185">Reference proteome</keyword>
<dbReference type="Proteomes" id="UP000076038">
    <property type="component" value="Chromosome"/>
</dbReference>
<dbReference type="InterPro" id="IPR043128">
    <property type="entry name" value="Rev_trsase/Diguanyl_cyclase"/>
</dbReference>
<dbReference type="Gene3D" id="3.30.70.270">
    <property type="match status" value="1"/>
</dbReference>
<evidence type="ECO:0000313" key="3">
    <source>
        <dbReference type="EMBL" id="AMY23461.1"/>
    </source>
</evidence>
<sequence>MYFLLATTGLYAVGVILTLLPHGDRVTSDVTGGVVAVGLGAAGVVVLWVRPGTAVALRLALAAAMVATPAVMAFHRLAAAQSQCLIAAMFLAMYIRAFHRDGPGRVLVGVLVVSVLSAVWASPAPMYPISYLIFGVAVIAAGEAFGVVTKALIAASCTDPLTGVFNRAGWEMAAAEVAGSRTAELPVAVVIVDVDNFKAVNDSGGHRAGDELLIDLAQSWTRAAPSDAVIARLGGDEFAALLTGHSRDVVDEFARITTESLPYASVGTAQSTDPQESVSDILARADENLYGVKHVRRERP</sequence>
<keyword evidence="1" id="KW-1133">Transmembrane helix</keyword>
<accession>A0A143QKL9</accession>
<dbReference type="GO" id="GO:0043709">
    <property type="term" value="P:cell adhesion involved in single-species biofilm formation"/>
    <property type="evidence" value="ECO:0007669"/>
    <property type="project" value="TreeGrafter"/>
</dbReference>
<feature type="transmembrane region" description="Helical" evidence="1">
    <location>
        <begin position="30"/>
        <end position="49"/>
    </location>
</feature>
<dbReference type="EC" id="2.7.7.65" evidence="3"/>
<keyword evidence="3" id="KW-0808">Transferase</keyword>
<feature type="domain" description="GGDEF" evidence="2">
    <location>
        <begin position="185"/>
        <end position="300"/>
    </location>
</feature>
<feature type="transmembrane region" description="Helical" evidence="1">
    <location>
        <begin position="129"/>
        <end position="148"/>
    </location>
</feature>
<evidence type="ECO:0000259" key="2">
    <source>
        <dbReference type="PROSITE" id="PS50887"/>
    </source>
</evidence>